<evidence type="ECO:0000313" key="3">
    <source>
        <dbReference type="Proteomes" id="UP000184036"/>
    </source>
</evidence>
<keyword evidence="1" id="KW-1133">Transmembrane helix</keyword>
<gene>
    <name evidence="2" type="ORF">SAMN05444396_106266</name>
</gene>
<evidence type="ECO:0000256" key="1">
    <source>
        <dbReference type="SAM" id="Phobius"/>
    </source>
</evidence>
<keyword evidence="1" id="KW-0472">Membrane</keyword>
<dbReference type="EMBL" id="FQWE01000006">
    <property type="protein sequence ID" value="SHG25037.1"/>
    <property type="molecule type" value="Genomic_DNA"/>
</dbReference>
<feature type="transmembrane region" description="Helical" evidence="1">
    <location>
        <begin position="20"/>
        <end position="44"/>
    </location>
</feature>
<protein>
    <submittedName>
        <fullName evidence="2">Uncharacterized protein</fullName>
    </submittedName>
</protein>
<keyword evidence="1" id="KW-0812">Transmembrane</keyword>
<dbReference type="STRING" id="271157.SAMN05444396_106266"/>
<dbReference type="AlphaFoldDB" id="A0A1M5I9X2"/>
<reference evidence="3" key="1">
    <citation type="submission" date="2016-11" db="EMBL/GenBank/DDBJ databases">
        <authorList>
            <person name="Varghese N."/>
            <person name="Submissions S."/>
        </authorList>
    </citation>
    <scope>NUCLEOTIDE SEQUENCE [LARGE SCALE GENOMIC DNA]</scope>
    <source>
        <strain evidence="3">DSM 19741</strain>
    </source>
</reference>
<keyword evidence="3" id="KW-1185">Reference proteome</keyword>
<accession>A0A1M5I9X2</accession>
<dbReference type="Proteomes" id="UP000184036">
    <property type="component" value="Unassembled WGS sequence"/>
</dbReference>
<proteinExistence type="predicted"/>
<evidence type="ECO:0000313" key="2">
    <source>
        <dbReference type="EMBL" id="SHG25037.1"/>
    </source>
</evidence>
<organism evidence="2 3">
    <name type="scientific">Flavobacterium segetis</name>
    <dbReference type="NCBI Taxonomy" id="271157"/>
    <lineage>
        <taxon>Bacteria</taxon>
        <taxon>Pseudomonadati</taxon>
        <taxon>Bacteroidota</taxon>
        <taxon>Flavobacteriia</taxon>
        <taxon>Flavobacteriales</taxon>
        <taxon>Flavobacteriaceae</taxon>
        <taxon>Flavobacterium</taxon>
    </lineage>
</organism>
<sequence>MTKLKTEYNMKDTTLFTMDNGTFIMVVVFGLVIVGLVAAIFIMMNSDKKVKK</sequence>
<name>A0A1M5I9X2_9FLAO</name>